<dbReference type="PROSITE" id="PS51257">
    <property type="entry name" value="PROKAR_LIPOPROTEIN"/>
    <property type="match status" value="1"/>
</dbReference>
<accession>A0A0K0XVS4</accession>
<dbReference type="Proteomes" id="UP000066624">
    <property type="component" value="Chromosome"/>
</dbReference>
<gene>
    <name evidence="1" type="ORF">WM2015_1350</name>
</gene>
<reference evidence="1 2" key="1">
    <citation type="submission" date="2015-07" db="EMBL/GenBank/DDBJ databases">
        <authorList>
            <person name="Noorani M."/>
        </authorList>
    </citation>
    <scope>NUCLEOTIDE SEQUENCE [LARGE SCALE GENOMIC DNA]</scope>
    <source>
        <strain evidence="1 2">KCTC 42284</strain>
    </source>
</reference>
<organism evidence="1 2">
    <name type="scientific">Wenzhouxiangella marina</name>
    <dbReference type="NCBI Taxonomy" id="1579979"/>
    <lineage>
        <taxon>Bacteria</taxon>
        <taxon>Pseudomonadati</taxon>
        <taxon>Pseudomonadota</taxon>
        <taxon>Gammaproteobacteria</taxon>
        <taxon>Chromatiales</taxon>
        <taxon>Wenzhouxiangellaceae</taxon>
        <taxon>Wenzhouxiangella</taxon>
    </lineage>
</organism>
<dbReference type="Pfam" id="PF07027">
    <property type="entry name" value="DUF1318"/>
    <property type="match status" value="1"/>
</dbReference>
<proteinExistence type="predicted"/>
<evidence type="ECO:0000313" key="1">
    <source>
        <dbReference type="EMBL" id="AKS41722.1"/>
    </source>
</evidence>
<name>A0A0K0XVS4_9GAMM</name>
<protein>
    <submittedName>
        <fullName evidence="1">Uncharacterized protein</fullName>
    </submittedName>
</protein>
<keyword evidence="2" id="KW-1185">Reference proteome</keyword>
<dbReference type="KEGG" id="wma:WM2015_1350"/>
<sequence>MTRFVSLLAIASVLTLAACVTINVYFPEAAAERAADRFIQDVLGESAGAPEAPDASPPPSASRFRFSDLFIASAWAQAPNINIDTPQIQAIKQRMAQRQSSQLGAWFDAGAIGFGNNGLVEIRDRSAVGLADRRNLERVVAEENADRNAVYREIAVANGHPEWEADIRQTFARQWIANARAGWYYQTDGGAWVRK</sequence>
<dbReference type="PATRIC" id="fig|1579979.3.peg.1384"/>
<dbReference type="InterPro" id="IPR008309">
    <property type="entry name" value="YdbL"/>
</dbReference>
<dbReference type="EMBL" id="CP012154">
    <property type="protein sequence ID" value="AKS41722.1"/>
    <property type="molecule type" value="Genomic_DNA"/>
</dbReference>
<dbReference type="STRING" id="1579979.WM2015_1350"/>
<dbReference type="OrthoDB" id="8526313at2"/>
<dbReference type="AlphaFoldDB" id="A0A0K0XVS4"/>
<evidence type="ECO:0000313" key="2">
    <source>
        <dbReference type="Proteomes" id="UP000066624"/>
    </source>
</evidence>
<dbReference type="RefSeq" id="WP_049725342.1">
    <property type="nucleotide sequence ID" value="NZ_CP012154.1"/>
</dbReference>